<proteinExistence type="predicted"/>
<keyword evidence="1" id="KW-1133">Transmembrane helix</keyword>
<dbReference type="EMBL" id="BK014678">
    <property type="protein sequence ID" value="DAD67478.1"/>
    <property type="molecule type" value="Genomic_DNA"/>
</dbReference>
<accession>A0A8S5LC07</accession>
<protein>
    <submittedName>
        <fullName evidence="2">Uncharacterized protein</fullName>
    </submittedName>
</protein>
<reference evidence="2" key="1">
    <citation type="journal article" date="2021" name="Proc. Natl. Acad. Sci. U.S.A.">
        <title>A Catalog of Tens of Thousands of Viruses from Human Metagenomes Reveals Hidden Associations with Chronic Diseases.</title>
        <authorList>
            <person name="Tisza M.J."/>
            <person name="Buck C.B."/>
        </authorList>
    </citation>
    <scope>NUCLEOTIDE SEQUENCE</scope>
    <source>
        <strain evidence="2">Cttdo1</strain>
    </source>
</reference>
<feature type="transmembrane region" description="Helical" evidence="1">
    <location>
        <begin position="25"/>
        <end position="44"/>
    </location>
</feature>
<evidence type="ECO:0000313" key="2">
    <source>
        <dbReference type="EMBL" id="DAD67478.1"/>
    </source>
</evidence>
<name>A0A8S5LC07_9CAUD</name>
<keyword evidence="1" id="KW-0812">Transmembrane</keyword>
<evidence type="ECO:0000256" key="1">
    <source>
        <dbReference type="SAM" id="Phobius"/>
    </source>
</evidence>
<sequence>MMITILALSGIVTIGIGVIKTTKSFFWKMVWSIVVVILFLVMVMPD</sequence>
<organism evidence="2">
    <name type="scientific">Siphoviridae sp. cttdo1</name>
    <dbReference type="NCBI Taxonomy" id="2823606"/>
    <lineage>
        <taxon>Viruses</taxon>
        <taxon>Duplodnaviria</taxon>
        <taxon>Heunggongvirae</taxon>
        <taxon>Uroviricota</taxon>
        <taxon>Caudoviricetes</taxon>
    </lineage>
</organism>
<keyword evidence="1" id="KW-0472">Membrane</keyword>